<dbReference type="AlphaFoldDB" id="A0A1G8PIT3"/>
<dbReference type="InterPro" id="IPR016040">
    <property type="entry name" value="NAD(P)-bd_dom"/>
</dbReference>
<keyword evidence="3" id="KW-1185">Reference proteome</keyword>
<evidence type="ECO:0000313" key="3">
    <source>
        <dbReference type="Proteomes" id="UP000182130"/>
    </source>
</evidence>
<dbReference type="SUPFAM" id="SSF51735">
    <property type="entry name" value="NAD(P)-binding Rossmann-fold domains"/>
    <property type="match status" value="1"/>
</dbReference>
<dbReference type="PANTHER" id="PTHR43162">
    <property type="match status" value="1"/>
</dbReference>
<dbReference type="InterPro" id="IPR036291">
    <property type="entry name" value="NAD(P)-bd_dom_sf"/>
</dbReference>
<dbReference type="OrthoDB" id="9771302at2"/>
<sequence length="265" mass="27433">MTALCIAGGTGQVGRLLARLAAAQGHAVTAFSRNPPVGAPDGVRHVRADATTGEGLAEALHGADVVIDCLEGRTGAARKQYADAGARLLAAAAAGGVRRAVSLSIINCDASTAAFYASKAAKERVYAASGLDTVTVRATQFHSLLASVFAAGSKVGVLPVIKGASFQTISPGDVATSLLAQALAPDEGSPGQRHRTVTIAGPEVRTMRELAESWRRITGRKGIILEFPLPGAMGAYLREGLNLAPEERHGTETFESWLAKRPDTL</sequence>
<name>A0A1G8PIT3_9MICC</name>
<evidence type="ECO:0000259" key="1">
    <source>
        <dbReference type="Pfam" id="PF13460"/>
    </source>
</evidence>
<dbReference type="STRING" id="1045773.SAMN05216555_105192"/>
<dbReference type="Gene3D" id="3.40.50.720">
    <property type="entry name" value="NAD(P)-binding Rossmann-like Domain"/>
    <property type="match status" value="1"/>
</dbReference>
<dbReference type="Proteomes" id="UP000182130">
    <property type="component" value="Unassembled WGS sequence"/>
</dbReference>
<accession>A0A1G8PIT3</accession>
<dbReference type="PANTHER" id="PTHR43162:SF1">
    <property type="entry name" value="PRESTALK A DIFFERENTIATION PROTEIN A"/>
    <property type="match status" value="1"/>
</dbReference>
<dbReference type="InterPro" id="IPR051604">
    <property type="entry name" value="Ergot_Alk_Oxidoreductase"/>
</dbReference>
<protein>
    <submittedName>
        <fullName evidence="2">Uncharacterized conserved protein YbjT, contains NAD(P)-binding and DUF2867 domains</fullName>
    </submittedName>
</protein>
<reference evidence="3" key="1">
    <citation type="submission" date="2016-10" db="EMBL/GenBank/DDBJ databases">
        <authorList>
            <person name="Varghese N."/>
            <person name="Submissions S."/>
        </authorList>
    </citation>
    <scope>NUCLEOTIDE SEQUENCE [LARGE SCALE GENOMIC DNA]</scope>
    <source>
        <strain evidence="3">CGMCC 1.10783</strain>
    </source>
</reference>
<proteinExistence type="predicted"/>
<feature type="domain" description="NAD(P)-binding" evidence="1">
    <location>
        <begin position="8"/>
        <end position="181"/>
    </location>
</feature>
<evidence type="ECO:0000313" key="2">
    <source>
        <dbReference type="EMBL" id="SDI92347.1"/>
    </source>
</evidence>
<dbReference type="Pfam" id="PF13460">
    <property type="entry name" value="NAD_binding_10"/>
    <property type="match status" value="1"/>
</dbReference>
<organism evidence="2 3">
    <name type="scientific">Arthrobacter cupressi</name>
    <dbReference type="NCBI Taxonomy" id="1045773"/>
    <lineage>
        <taxon>Bacteria</taxon>
        <taxon>Bacillati</taxon>
        <taxon>Actinomycetota</taxon>
        <taxon>Actinomycetes</taxon>
        <taxon>Micrococcales</taxon>
        <taxon>Micrococcaceae</taxon>
        <taxon>Arthrobacter</taxon>
    </lineage>
</organism>
<gene>
    <name evidence="2" type="ORF">SAMN05216555_105192</name>
</gene>
<dbReference type="EMBL" id="FNEI01000005">
    <property type="protein sequence ID" value="SDI92347.1"/>
    <property type="molecule type" value="Genomic_DNA"/>
</dbReference>